<dbReference type="OrthoDB" id="9785450at2"/>
<dbReference type="STRING" id="118101.ATN01_02700"/>
<feature type="binding site" evidence="5">
    <location>
        <position position="151"/>
    </location>
    <ligand>
        <name>[4Fe-4S] cluster</name>
        <dbReference type="ChEBI" id="CHEBI:49883"/>
    </ligand>
</feature>
<evidence type="ECO:0000256" key="3">
    <source>
        <dbReference type="ARBA" id="ARBA00023004"/>
    </source>
</evidence>
<protein>
    <recommendedName>
        <fullName evidence="5">Fe/S biogenesis protein NfuA</fullName>
    </recommendedName>
</protein>
<evidence type="ECO:0000259" key="6">
    <source>
        <dbReference type="Pfam" id="PF01106"/>
    </source>
</evidence>
<dbReference type="SUPFAM" id="SSF117916">
    <property type="entry name" value="Fe-S cluster assembly (FSCA) domain-like"/>
    <property type="match status" value="1"/>
</dbReference>
<evidence type="ECO:0000256" key="5">
    <source>
        <dbReference type="HAMAP-Rule" id="MF_01637"/>
    </source>
</evidence>
<dbReference type="AlphaFoldDB" id="A0A1B2H923"/>
<dbReference type="Pfam" id="PF01106">
    <property type="entry name" value="NifU"/>
    <property type="match status" value="1"/>
</dbReference>
<evidence type="ECO:0000256" key="2">
    <source>
        <dbReference type="ARBA" id="ARBA00022723"/>
    </source>
</evidence>
<dbReference type="SUPFAM" id="SSF89360">
    <property type="entry name" value="HesB-like domain"/>
    <property type="match status" value="1"/>
</dbReference>
<keyword evidence="3 5" id="KW-0408">Iron</keyword>
<evidence type="ECO:0000256" key="4">
    <source>
        <dbReference type="ARBA" id="ARBA00023014"/>
    </source>
</evidence>
<feature type="binding site" evidence="5">
    <location>
        <position position="154"/>
    </location>
    <ligand>
        <name>[4Fe-4S] cluster</name>
        <dbReference type="ChEBI" id="CHEBI:49883"/>
    </ligand>
</feature>
<keyword evidence="1 5" id="KW-0004">4Fe-4S</keyword>
<dbReference type="InterPro" id="IPR000361">
    <property type="entry name" value="ATAP_core_dom"/>
</dbReference>
<dbReference type="InterPro" id="IPR001075">
    <property type="entry name" value="NIF_FeS_clus_asmbl_NifU_C"/>
</dbReference>
<comment type="similarity">
    <text evidence="5">Belongs to the NfuA family.</text>
</comment>
<sequence length="193" mass="21842">MITISESAQHHFRSLLSKEPDGTQIRVFITNPGTPMAECGVAYCSIDEVEKSDIRFEYNQFSIYINKDLISFLKNAEIDLIVDKISSQLTLKAPYAKSNIFQKKYSSLEDKIKYFLNVEINPQLLMHGGEVNLIEIDQKNGTAIIQFRGGCNGCSMIGITLKETVEKKLLAAFPEIKKVYDGTEHLHGQHSFY</sequence>
<evidence type="ECO:0000313" key="9">
    <source>
        <dbReference type="Proteomes" id="UP000093070"/>
    </source>
</evidence>
<dbReference type="Gene3D" id="3.30.300.130">
    <property type="entry name" value="Fe-S cluster assembly (FSCA)"/>
    <property type="match status" value="1"/>
</dbReference>
<dbReference type="EMBL" id="CP013259">
    <property type="protein sequence ID" value="ANZ22725.1"/>
    <property type="molecule type" value="Genomic_DNA"/>
</dbReference>
<comment type="function">
    <text evidence="5">Involved in iron-sulfur cluster biogenesis. Binds a 4Fe-4S cluster, can transfer this cluster to apoproteins, and thereby intervenes in the maturation of Fe/S proteins. Could also act as a scaffold/chaperone for damaged Fe/S proteins.</text>
</comment>
<accession>A0A1B2H923</accession>
<gene>
    <name evidence="5" type="primary">nfuA</name>
    <name evidence="8" type="ORF">ATN01_02700</name>
</gene>
<name>A0A1B2H923_BUCDN</name>
<dbReference type="InterPro" id="IPR034904">
    <property type="entry name" value="FSCA_dom_sf"/>
</dbReference>
<dbReference type="Gene3D" id="2.60.300.12">
    <property type="entry name" value="HesB-like domain"/>
    <property type="match status" value="1"/>
</dbReference>
<dbReference type="Proteomes" id="UP000093070">
    <property type="component" value="Chromosome"/>
</dbReference>
<dbReference type="PANTHER" id="PTHR11178:SF51">
    <property type="entry name" value="FE_S BIOGENESIS PROTEIN NFUA"/>
    <property type="match status" value="1"/>
</dbReference>
<dbReference type="Pfam" id="PF01521">
    <property type="entry name" value="Fe-S_biosyn"/>
    <property type="match status" value="1"/>
</dbReference>
<dbReference type="HAMAP" id="MF_01637">
    <property type="entry name" value="Fe_S_biogen_NfuA"/>
    <property type="match status" value="1"/>
</dbReference>
<feature type="domain" description="NIF system FeS cluster assembly NifU C-terminal" evidence="6">
    <location>
        <begin position="112"/>
        <end position="179"/>
    </location>
</feature>
<evidence type="ECO:0000313" key="8">
    <source>
        <dbReference type="EMBL" id="ANZ22725.1"/>
    </source>
</evidence>
<reference evidence="8 9" key="1">
    <citation type="submission" date="2015-11" db="EMBL/GenBank/DDBJ databases">
        <title>The complete genome of Buchnera aphidicola from Diuraphis noxia biotype SAM.</title>
        <authorList>
            <person name="Burger N.F.V."/>
            <person name="Oberholster A.-M."/>
        </authorList>
    </citation>
    <scope>NUCLEOTIDE SEQUENCE [LARGE SCALE GENOMIC DNA]</scope>
    <source>
        <strain evidence="8">SAM</strain>
    </source>
</reference>
<proteinExistence type="inferred from homology"/>
<comment type="subunit">
    <text evidence="5">Homodimer.</text>
</comment>
<dbReference type="GO" id="GO:0005506">
    <property type="term" value="F:iron ion binding"/>
    <property type="evidence" value="ECO:0007669"/>
    <property type="project" value="InterPro"/>
</dbReference>
<dbReference type="InterPro" id="IPR035903">
    <property type="entry name" value="HesB-like_dom_sf"/>
</dbReference>
<dbReference type="PANTHER" id="PTHR11178">
    <property type="entry name" value="IRON-SULFUR CLUSTER SCAFFOLD PROTEIN NFU-RELATED"/>
    <property type="match status" value="1"/>
</dbReference>
<feature type="domain" description="Core" evidence="7">
    <location>
        <begin position="2"/>
        <end position="100"/>
    </location>
</feature>
<organism evidence="8 9">
    <name type="scientific">Buchnera aphidicola subsp. Diuraphis noxia</name>
    <dbReference type="NCBI Taxonomy" id="118101"/>
    <lineage>
        <taxon>Bacteria</taxon>
        <taxon>Pseudomonadati</taxon>
        <taxon>Pseudomonadota</taxon>
        <taxon>Gammaproteobacteria</taxon>
        <taxon>Enterobacterales</taxon>
        <taxon>Erwiniaceae</taxon>
        <taxon>Buchnera</taxon>
    </lineage>
</organism>
<dbReference type="RefSeq" id="WP_075433545.1">
    <property type="nucleotide sequence ID" value="NZ_CP013259.1"/>
</dbReference>
<evidence type="ECO:0000259" key="7">
    <source>
        <dbReference type="Pfam" id="PF01521"/>
    </source>
</evidence>
<comment type="cofactor">
    <cofactor evidence="5">
        <name>[4Fe-4S] cluster</name>
        <dbReference type="ChEBI" id="CHEBI:49883"/>
    </cofactor>
    <text evidence="5">Binds 1 [4Fe-4S] cluster per subunit. The cluster is presumably bound at the interface of two monomers.</text>
</comment>
<dbReference type="GO" id="GO:0051604">
    <property type="term" value="P:protein maturation"/>
    <property type="evidence" value="ECO:0007669"/>
    <property type="project" value="UniProtKB-UniRule"/>
</dbReference>
<dbReference type="InterPro" id="IPR017726">
    <property type="entry name" value="Fe/S_biogenesis_protein_NfuA"/>
</dbReference>
<dbReference type="GO" id="GO:0016226">
    <property type="term" value="P:iron-sulfur cluster assembly"/>
    <property type="evidence" value="ECO:0007669"/>
    <property type="project" value="UniProtKB-UniRule"/>
</dbReference>
<dbReference type="PATRIC" id="fig|118101.4.peg.538"/>
<keyword evidence="4 5" id="KW-0411">Iron-sulfur</keyword>
<keyword evidence="2 5" id="KW-0479">Metal-binding</keyword>
<dbReference type="GO" id="GO:0051539">
    <property type="term" value="F:4 iron, 4 sulfur cluster binding"/>
    <property type="evidence" value="ECO:0007669"/>
    <property type="project" value="UniProtKB-UniRule"/>
</dbReference>
<evidence type="ECO:0000256" key="1">
    <source>
        <dbReference type="ARBA" id="ARBA00022485"/>
    </source>
</evidence>